<dbReference type="InterPro" id="IPR013187">
    <property type="entry name" value="F-box-assoc_dom_typ3"/>
</dbReference>
<evidence type="ECO:0000313" key="2">
    <source>
        <dbReference type="EMBL" id="CAF1865832.1"/>
    </source>
</evidence>
<proteinExistence type="predicted"/>
<dbReference type="Proteomes" id="UP001295469">
    <property type="component" value="Chromosome C04"/>
</dbReference>
<dbReference type="AlphaFoldDB" id="A0A816K5E1"/>
<evidence type="ECO:0000259" key="1">
    <source>
        <dbReference type="Pfam" id="PF08268"/>
    </source>
</evidence>
<reference evidence="2" key="1">
    <citation type="submission" date="2021-01" db="EMBL/GenBank/DDBJ databases">
        <authorList>
            <consortium name="Genoscope - CEA"/>
            <person name="William W."/>
        </authorList>
    </citation>
    <scope>NUCLEOTIDE SEQUENCE</scope>
</reference>
<gene>
    <name evidence="2" type="ORF">DARMORV10_C04P61590.1</name>
</gene>
<protein>
    <submittedName>
        <fullName evidence="2">(rape) hypothetical protein</fullName>
    </submittedName>
</protein>
<name>A0A816K5E1_BRANA</name>
<dbReference type="EMBL" id="HG994368">
    <property type="protein sequence ID" value="CAF1865832.1"/>
    <property type="molecule type" value="Genomic_DNA"/>
</dbReference>
<accession>A0A816K5E1</accession>
<feature type="domain" description="F-box associated beta-propeller type 3" evidence="1">
    <location>
        <begin position="2"/>
        <end position="50"/>
    </location>
</feature>
<sequence length="148" mass="16859">MHIAGMVGVNEIVLTPWYKSVPPYVIYFNVERKTITKVGIRGMEAFRGSNNMNFSDEEEGENLKTVKDGIRSGSDNDQDERIYFEEQNDSCSSNDDGTEMEFVLFVRERNSLVLYGLGKCLNALYIYYSLSTNSMVYILLVTNCATCR</sequence>
<dbReference type="Pfam" id="PF08268">
    <property type="entry name" value="FBA_3"/>
    <property type="match status" value="1"/>
</dbReference>
<organism evidence="2">
    <name type="scientific">Brassica napus</name>
    <name type="common">Rape</name>
    <dbReference type="NCBI Taxonomy" id="3708"/>
    <lineage>
        <taxon>Eukaryota</taxon>
        <taxon>Viridiplantae</taxon>
        <taxon>Streptophyta</taxon>
        <taxon>Embryophyta</taxon>
        <taxon>Tracheophyta</taxon>
        <taxon>Spermatophyta</taxon>
        <taxon>Magnoliopsida</taxon>
        <taxon>eudicotyledons</taxon>
        <taxon>Gunneridae</taxon>
        <taxon>Pentapetalae</taxon>
        <taxon>rosids</taxon>
        <taxon>malvids</taxon>
        <taxon>Brassicales</taxon>
        <taxon>Brassicaceae</taxon>
        <taxon>Brassiceae</taxon>
        <taxon>Brassica</taxon>
    </lineage>
</organism>